<keyword evidence="3" id="KW-0808">Transferase</keyword>
<keyword evidence="3" id="KW-0012">Acyltransferase</keyword>
<dbReference type="PANTHER" id="PTHR10983:SF24">
    <property type="entry name" value="1-ACYLGLYCEROL-3-PHOSPHATE O-ACYLTRANSFERASE 3, ISOFORM E-RELATED"/>
    <property type="match status" value="1"/>
</dbReference>
<reference evidence="3" key="1">
    <citation type="submission" date="2021-04" db="EMBL/GenBank/DDBJ databases">
        <title>Pseudonocardia sp. nov., isolated from sandy soil of mangrove forest.</title>
        <authorList>
            <person name="Zan Z."/>
            <person name="Huang R."/>
            <person name="Liu W."/>
        </authorList>
    </citation>
    <scope>NUCLEOTIDE SEQUENCE</scope>
    <source>
        <strain evidence="3">S2-4</strain>
    </source>
</reference>
<name>A0ABT1A8H3_9PSEU</name>
<keyword evidence="1" id="KW-0472">Membrane</keyword>
<dbReference type="GO" id="GO:0016746">
    <property type="term" value="F:acyltransferase activity"/>
    <property type="evidence" value="ECO:0007669"/>
    <property type="project" value="UniProtKB-KW"/>
</dbReference>
<accession>A0ABT1A8H3</accession>
<dbReference type="EMBL" id="JAGSOV010000064">
    <property type="protein sequence ID" value="MCO1659303.1"/>
    <property type="molecule type" value="Genomic_DNA"/>
</dbReference>
<dbReference type="Pfam" id="PF01553">
    <property type="entry name" value="Acyltransferase"/>
    <property type="match status" value="1"/>
</dbReference>
<dbReference type="PANTHER" id="PTHR10983">
    <property type="entry name" value="1-ACYLGLYCEROL-3-PHOSPHATE ACYLTRANSFERASE-RELATED"/>
    <property type="match status" value="1"/>
</dbReference>
<sequence>MRPPPRWARRVLLAPGVLLLTVLVLVTLPGWLVVAAAVSPLLPGKFRALRVLWVAVVALVLESTVLVVLYWYWLLSGFGAALRTPLFQRLHYQLIGWYLDVLYREVVRVLRLRIEIEGPHPDEYLNRPLVVCSRHAGPGDSFMLVHALVNWYAREPRIVLAEQLQWDPALDVVLNRLPNRFIRGGGAALERRISELAHALDHDDAFLIFPEGGNFTERRRLAAIERLRGRGLEDMARRSEAMRHVLAPRPGGLTAALAAAPEADVVWVAHAGLDQLYTLADVWRELPLDQTVRMRWWRVPVAEVPRTEEEQVEWLYQWWERIDAWIDEVRREEAG</sequence>
<evidence type="ECO:0000313" key="3">
    <source>
        <dbReference type="EMBL" id="MCO1659303.1"/>
    </source>
</evidence>
<keyword evidence="1" id="KW-0812">Transmembrane</keyword>
<feature type="transmembrane region" description="Helical" evidence="1">
    <location>
        <begin position="51"/>
        <end position="73"/>
    </location>
</feature>
<feature type="domain" description="Phospholipid/glycerol acyltransferase" evidence="2">
    <location>
        <begin position="129"/>
        <end position="273"/>
    </location>
</feature>
<organism evidence="3 4">
    <name type="scientific">Pseudonocardia humida</name>
    <dbReference type="NCBI Taxonomy" id="2800819"/>
    <lineage>
        <taxon>Bacteria</taxon>
        <taxon>Bacillati</taxon>
        <taxon>Actinomycetota</taxon>
        <taxon>Actinomycetes</taxon>
        <taxon>Pseudonocardiales</taxon>
        <taxon>Pseudonocardiaceae</taxon>
        <taxon>Pseudonocardia</taxon>
    </lineage>
</organism>
<keyword evidence="1" id="KW-1133">Transmembrane helix</keyword>
<dbReference type="SMART" id="SM00563">
    <property type="entry name" value="PlsC"/>
    <property type="match status" value="1"/>
</dbReference>
<gene>
    <name evidence="3" type="ORF">KDL28_29945</name>
</gene>
<dbReference type="InterPro" id="IPR002123">
    <property type="entry name" value="Plipid/glycerol_acylTrfase"/>
</dbReference>
<dbReference type="Proteomes" id="UP001165283">
    <property type="component" value="Unassembled WGS sequence"/>
</dbReference>
<evidence type="ECO:0000259" key="2">
    <source>
        <dbReference type="SMART" id="SM00563"/>
    </source>
</evidence>
<dbReference type="RefSeq" id="WP_252444123.1">
    <property type="nucleotide sequence ID" value="NZ_JAGSOV010000064.1"/>
</dbReference>
<evidence type="ECO:0000313" key="4">
    <source>
        <dbReference type="Proteomes" id="UP001165283"/>
    </source>
</evidence>
<keyword evidence="4" id="KW-1185">Reference proteome</keyword>
<dbReference type="SUPFAM" id="SSF69593">
    <property type="entry name" value="Glycerol-3-phosphate (1)-acyltransferase"/>
    <property type="match status" value="1"/>
</dbReference>
<evidence type="ECO:0000256" key="1">
    <source>
        <dbReference type="SAM" id="Phobius"/>
    </source>
</evidence>
<protein>
    <submittedName>
        <fullName evidence="3">1-acyl-sn-glycerol-3-phosphate acyltransferase</fullName>
    </submittedName>
</protein>
<comment type="caution">
    <text evidence="3">The sequence shown here is derived from an EMBL/GenBank/DDBJ whole genome shotgun (WGS) entry which is preliminary data.</text>
</comment>
<proteinExistence type="predicted"/>